<dbReference type="NCBIfam" id="TIGR00254">
    <property type="entry name" value="GGDEF"/>
    <property type="match status" value="1"/>
</dbReference>
<reference evidence="6" key="1">
    <citation type="submission" date="2020-12" db="EMBL/GenBank/DDBJ databases">
        <title>Bacterial taxonomy.</title>
        <authorList>
            <person name="Pan X."/>
        </authorList>
    </citation>
    <scope>NUCLEOTIDE SEQUENCE</scope>
    <source>
        <strain evidence="6">B2012</strain>
    </source>
</reference>
<dbReference type="InterPro" id="IPR011622">
    <property type="entry name" value="7TMR_DISM_rcpt_extracell_dom2"/>
</dbReference>
<feature type="transmembrane region" description="Helical" evidence="3">
    <location>
        <begin position="197"/>
        <end position="219"/>
    </location>
</feature>
<feature type="signal peptide" evidence="4">
    <location>
        <begin position="1"/>
        <end position="19"/>
    </location>
</feature>
<dbReference type="GO" id="GO:0052621">
    <property type="term" value="F:diguanylate cyclase activity"/>
    <property type="evidence" value="ECO:0007669"/>
    <property type="project" value="UniProtKB-EC"/>
</dbReference>
<evidence type="ECO:0000256" key="1">
    <source>
        <dbReference type="ARBA" id="ARBA00012528"/>
    </source>
</evidence>
<comment type="caution">
    <text evidence="6">The sequence shown here is derived from an EMBL/GenBank/DDBJ whole genome shotgun (WGS) entry which is preliminary data.</text>
</comment>
<keyword evidence="4" id="KW-0732">Signal</keyword>
<feature type="chain" id="PRO_5037711714" description="diguanylate cyclase" evidence="4">
    <location>
        <begin position="20"/>
        <end position="601"/>
    </location>
</feature>
<keyword evidence="7" id="KW-1185">Reference proteome</keyword>
<dbReference type="Pfam" id="PF07695">
    <property type="entry name" value="7TMR-DISM_7TM"/>
    <property type="match status" value="1"/>
</dbReference>
<dbReference type="CDD" id="cd01949">
    <property type="entry name" value="GGDEF"/>
    <property type="match status" value="1"/>
</dbReference>
<keyword evidence="3" id="KW-1133">Transmembrane helix</keyword>
<keyword evidence="3" id="KW-0812">Transmembrane</keyword>
<dbReference type="AlphaFoldDB" id="A0A934MHG3"/>
<evidence type="ECO:0000259" key="5">
    <source>
        <dbReference type="PROSITE" id="PS50887"/>
    </source>
</evidence>
<dbReference type="EMBL" id="JAEKJA010000018">
    <property type="protein sequence ID" value="MBJ3777628.1"/>
    <property type="molecule type" value="Genomic_DNA"/>
</dbReference>
<evidence type="ECO:0000313" key="6">
    <source>
        <dbReference type="EMBL" id="MBJ3777628.1"/>
    </source>
</evidence>
<organism evidence="6 7">
    <name type="scientific">Acuticoccus mangrovi</name>
    <dbReference type="NCBI Taxonomy" id="2796142"/>
    <lineage>
        <taxon>Bacteria</taxon>
        <taxon>Pseudomonadati</taxon>
        <taxon>Pseudomonadota</taxon>
        <taxon>Alphaproteobacteria</taxon>
        <taxon>Hyphomicrobiales</taxon>
        <taxon>Amorphaceae</taxon>
        <taxon>Acuticoccus</taxon>
    </lineage>
</organism>
<dbReference type="RefSeq" id="WP_198883531.1">
    <property type="nucleotide sequence ID" value="NZ_JAEKJA010000018.1"/>
</dbReference>
<dbReference type="Pfam" id="PF07696">
    <property type="entry name" value="7TMR-DISMED2"/>
    <property type="match status" value="1"/>
</dbReference>
<evidence type="ECO:0000256" key="4">
    <source>
        <dbReference type="SAM" id="SignalP"/>
    </source>
</evidence>
<feature type="transmembrane region" description="Helical" evidence="3">
    <location>
        <begin position="226"/>
        <end position="251"/>
    </location>
</feature>
<feature type="domain" description="GGDEF" evidence="5">
    <location>
        <begin position="450"/>
        <end position="584"/>
    </location>
</feature>
<dbReference type="InterPro" id="IPR000160">
    <property type="entry name" value="GGDEF_dom"/>
</dbReference>
<dbReference type="PROSITE" id="PS50887">
    <property type="entry name" value="GGDEF"/>
    <property type="match status" value="1"/>
</dbReference>
<dbReference type="Proteomes" id="UP000609531">
    <property type="component" value="Unassembled WGS sequence"/>
</dbReference>
<sequence length="601" mass="66518">MLIRTIALVSLVWWVSALALPSASAETADELPLSLPTVRIGTLDGAADLFGEAVYLRDSEDRLDLAGVLRSRAWKPFAHPELNQGISADAFWIAFRLVNDTPMARRLVVSHDLAQLSHFAVYAIADDGTRAGMEITPAMPLESRPLAYGGSAAPVAIPAGEARDVVVKLRNDFAVPMHIGVRVWTERAFERHVVRQVALYAFWTASLLTNALFWLLYGIVMWRWRLLFYALYMLSIAYTYGSFFGIGYPLLYPDQSWLCDLGYHWTMFSALAAALEFARRHLEVGRLHPRHNLVLQAGVRLCLAAMIFALVARRPEIEAPITFALFAVVPLYITFLSWQAWRRDGIAYARWMVIGWAAVAVSLLLAVFGGLFVVPGMALTPTDYVRLTFVCTVCESILLSISLAQWLRGLDKRLLIAEEAAARDALTGLMNRRGFEESVALLMSDGRWPGDLWLAMIDVDRFKSINDRHSHPAGDAVLVHLAGLMQRQRQQGDLAVRFGGEEFLLVFASPSGMDASARLERLRRRFAETPTAFGEERIEHTFSAGLVPVADGLGADVATTLARADDALYAAKRLGRNRVHLAVSIIGSPGVIEVDGLRSEA</sequence>
<comment type="catalytic activity">
    <reaction evidence="2">
        <text>2 GTP = 3',3'-c-di-GMP + 2 diphosphate</text>
        <dbReference type="Rhea" id="RHEA:24898"/>
        <dbReference type="ChEBI" id="CHEBI:33019"/>
        <dbReference type="ChEBI" id="CHEBI:37565"/>
        <dbReference type="ChEBI" id="CHEBI:58805"/>
        <dbReference type="EC" id="2.7.7.65"/>
    </reaction>
</comment>
<dbReference type="Pfam" id="PF00990">
    <property type="entry name" value="GGDEF"/>
    <property type="match status" value="1"/>
</dbReference>
<feature type="transmembrane region" description="Helical" evidence="3">
    <location>
        <begin position="294"/>
        <end position="313"/>
    </location>
</feature>
<dbReference type="SUPFAM" id="SSF55073">
    <property type="entry name" value="Nucleotide cyclase"/>
    <property type="match status" value="1"/>
</dbReference>
<dbReference type="InterPro" id="IPR050469">
    <property type="entry name" value="Diguanylate_Cyclase"/>
</dbReference>
<dbReference type="Gene3D" id="3.30.70.270">
    <property type="match status" value="1"/>
</dbReference>
<dbReference type="SMART" id="SM00267">
    <property type="entry name" value="GGDEF"/>
    <property type="match status" value="1"/>
</dbReference>
<dbReference type="InterPro" id="IPR029787">
    <property type="entry name" value="Nucleotide_cyclase"/>
</dbReference>
<name>A0A934MHG3_9HYPH</name>
<proteinExistence type="predicted"/>
<feature type="transmembrane region" description="Helical" evidence="3">
    <location>
        <begin position="319"/>
        <end position="341"/>
    </location>
</feature>
<gene>
    <name evidence="6" type="ORF">JCR33_18125</name>
</gene>
<evidence type="ECO:0000313" key="7">
    <source>
        <dbReference type="Proteomes" id="UP000609531"/>
    </source>
</evidence>
<dbReference type="PANTHER" id="PTHR45138">
    <property type="entry name" value="REGULATORY COMPONENTS OF SENSORY TRANSDUCTION SYSTEM"/>
    <property type="match status" value="1"/>
</dbReference>
<keyword evidence="3" id="KW-0472">Membrane</keyword>
<protein>
    <recommendedName>
        <fullName evidence="1">diguanylate cyclase</fullName>
        <ecNumber evidence="1">2.7.7.65</ecNumber>
    </recommendedName>
</protein>
<dbReference type="InterPro" id="IPR043128">
    <property type="entry name" value="Rev_trsase/Diguanyl_cyclase"/>
</dbReference>
<dbReference type="PANTHER" id="PTHR45138:SF9">
    <property type="entry name" value="DIGUANYLATE CYCLASE DGCM-RELATED"/>
    <property type="match status" value="1"/>
</dbReference>
<dbReference type="Gene3D" id="2.60.40.2380">
    <property type="match status" value="1"/>
</dbReference>
<evidence type="ECO:0000256" key="3">
    <source>
        <dbReference type="SAM" id="Phobius"/>
    </source>
</evidence>
<dbReference type="EC" id="2.7.7.65" evidence="1"/>
<evidence type="ECO:0000256" key="2">
    <source>
        <dbReference type="ARBA" id="ARBA00034247"/>
    </source>
</evidence>
<accession>A0A934MHG3</accession>
<feature type="transmembrane region" description="Helical" evidence="3">
    <location>
        <begin position="384"/>
        <end position="407"/>
    </location>
</feature>
<feature type="transmembrane region" description="Helical" evidence="3">
    <location>
        <begin position="353"/>
        <end position="378"/>
    </location>
</feature>
<dbReference type="InterPro" id="IPR011623">
    <property type="entry name" value="7TMR_DISM_rcpt_extracell_dom1"/>
</dbReference>